<evidence type="ECO:0000313" key="4">
    <source>
        <dbReference type="Proteomes" id="UP001424741"/>
    </source>
</evidence>
<proteinExistence type="predicted"/>
<reference evidence="3 4" key="1">
    <citation type="submission" date="2024-02" db="EMBL/GenBank/DDBJ databases">
        <title>Rubritalea halochordaticola NBRC 107102.</title>
        <authorList>
            <person name="Ichikawa N."/>
            <person name="Katano-Makiyama Y."/>
            <person name="Hidaka K."/>
        </authorList>
    </citation>
    <scope>NUCLEOTIDE SEQUENCE [LARGE SCALE GENOMIC DNA]</scope>
    <source>
        <strain evidence="3 4">NBRC 107102</strain>
    </source>
</reference>
<dbReference type="EMBL" id="BAABRL010000001">
    <property type="protein sequence ID" value="GAA5493933.1"/>
    <property type="molecule type" value="Genomic_DNA"/>
</dbReference>
<comment type="caution">
    <text evidence="3">The sequence shown here is derived from an EMBL/GenBank/DDBJ whole genome shotgun (WGS) entry which is preliminary data.</text>
</comment>
<keyword evidence="1" id="KW-1133">Transmembrane helix</keyword>
<evidence type="ECO:0000259" key="2">
    <source>
        <dbReference type="Pfam" id="PF01578"/>
    </source>
</evidence>
<gene>
    <name evidence="3" type="ORF">Rhal01_00085</name>
</gene>
<organism evidence="3 4">
    <name type="scientific">Rubritalea halochordaticola</name>
    <dbReference type="NCBI Taxonomy" id="714537"/>
    <lineage>
        <taxon>Bacteria</taxon>
        <taxon>Pseudomonadati</taxon>
        <taxon>Verrucomicrobiota</taxon>
        <taxon>Verrucomicrobiia</taxon>
        <taxon>Verrucomicrobiales</taxon>
        <taxon>Rubritaleaceae</taxon>
        <taxon>Rubritalea</taxon>
    </lineage>
</organism>
<name>A0ABP9UUN0_9BACT</name>
<sequence length="179" mass="18885">MFYLVIGSTYRLSLLGVFSAPLVSLMLFIAAIPGVMEANPEKAMKIDPWDEAHAALSVLGYGALGLAAIASVMFMVLNKQLKAHHTKSGLFKKLPPVHSIVVSVVRLTGVGTMVLSAGIFCGLMMKSGGGGAHLWVAIGVWLSYAALLAVWIIRGMTPSKLALSSVSLFVISLLVFAAL</sequence>
<dbReference type="InterPro" id="IPR002541">
    <property type="entry name" value="Cyt_c_assembly"/>
</dbReference>
<feature type="transmembrane region" description="Helical" evidence="1">
    <location>
        <begin position="52"/>
        <end position="77"/>
    </location>
</feature>
<feature type="transmembrane region" description="Helical" evidence="1">
    <location>
        <begin position="97"/>
        <end position="120"/>
    </location>
</feature>
<dbReference type="Proteomes" id="UP001424741">
    <property type="component" value="Unassembled WGS sequence"/>
</dbReference>
<feature type="transmembrane region" description="Helical" evidence="1">
    <location>
        <begin position="132"/>
        <end position="153"/>
    </location>
</feature>
<dbReference type="Pfam" id="PF01578">
    <property type="entry name" value="Cytochrom_C_asm"/>
    <property type="match status" value="1"/>
</dbReference>
<feature type="domain" description="Cytochrome c assembly protein" evidence="2">
    <location>
        <begin position="5"/>
        <end position="175"/>
    </location>
</feature>
<feature type="transmembrane region" description="Helical" evidence="1">
    <location>
        <begin position="160"/>
        <end position="178"/>
    </location>
</feature>
<keyword evidence="4" id="KW-1185">Reference proteome</keyword>
<keyword evidence="1" id="KW-0472">Membrane</keyword>
<feature type="transmembrane region" description="Helical" evidence="1">
    <location>
        <begin position="12"/>
        <end position="32"/>
    </location>
</feature>
<protein>
    <recommendedName>
        <fullName evidence="2">Cytochrome c assembly protein domain-containing protein</fullName>
    </recommendedName>
</protein>
<keyword evidence="1" id="KW-0812">Transmembrane</keyword>
<evidence type="ECO:0000313" key="3">
    <source>
        <dbReference type="EMBL" id="GAA5493933.1"/>
    </source>
</evidence>
<evidence type="ECO:0000256" key="1">
    <source>
        <dbReference type="SAM" id="Phobius"/>
    </source>
</evidence>
<accession>A0ABP9UUN0</accession>